<evidence type="ECO:0000313" key="2">
    <source>
        <dbReference type="EMBL" id="PMR78461.1"/>
    </source>
</evidence>
<comment type="caution">
    <text evidence="2">The sequence shown here is derived from an EMBL/GenBank/DDBJ whole genome shotgun (WGS) entry which is preliminary data.</text>
</comment>
<protein>
    <submittedName>
        <fullName evidence="2">MOSC domain-containing protein</fullName>
    </submittedName>
</protein>
<gene>
    <name evidence="2" type="ORF">C1H70_17100</name>
</gene>
<reference evidence="2 3" key="1">
    <citation type="submission" date="2018-01" db="EMBL/GenBank/DDBJ databases">
        <title>Halomonas endophytica sp. nov., isolated from storage liquid in the stems of Populus euphratica.</title>
        <authorList>
            <person name="Chen C."/>
        </authorList>
    </citation>
    <scope>NUCLEOTIDE SEQUENCE [LARGE SCALE GENOMIC DNA]</scope>
    <source>
        <strain evidence="2 3">BZ-SZ-XJ27</strain>
    </source>
</reference>
<sequence>MHISQLFIYPVKSLGGIALDEATLFDEGLANDRQWMVVDDIGRFVTQRQLPAMARVTVRLTADALVLEHPQAAPLAVPLSPGNQPRLPVYVWHDQCQALDEGVEAARWLGDVLGDWRGSGLRLVRFDEAQPRRVEPDFLQPGEQANTAFSDGYPFLVASQGSLDAVNRGLMARGLAALPMNRFRPNLVVSDIEPFAEDGWEALASADGAWRMGLRKLCQRCKITTVDQHSGKIDHPGEPLKTLMSLKPRLGLKGAFFGHNAILLDGKGQRLRVGDEVSATQRHT</sequence>
<proteinExistence type="predicted"/>
<dbReference type="InterPro" id="IPR005302">
    <property type="entry name" value="MoCF_Sase_C"/>
</dbReference>
<dbReference type="SUPFAM" id="SSF141673">
    <property type="entry name" value="MOSC N-terminal domain-like"/>
    <property type="match status" value="1"/>
</dbReference>
<dbReference type="GO" id="GO:0030151">
    <property type="term" value="F:molybdenum ion binding"/>
    <property type="evidence" value="ECO:0007669"/>
    <property type="project" value="InterPro"/>
</dbReference>
<keyword evidence="3" id="KW-1185">Reference proteome</keyword>
<feature type="domain" description="MOSC" evidence="1">
    <location>
        <begin position="121"/>
        <end position="280"/>
    </location>
</feature>
<dbReference type="Proteomes" id="UP000235547">
    <property type="component" value="Unassembled WGS sequence"/>
</dbReference>
<dbReference type="InterPro" id="IPR005303">
    <property type="entry name" value="MOCOS_middle"/>
</dbReference>
<organism evidence="2 3">
    <name type="scientific">Halomonas urumqiensis</name>
    <dbReference type="NCBI Taxonomy" id="1684789"/>
    <lineage>
        <taxon>Bacteria</taxon>
        <taxon>Pseudomonadati</taxon>
        <taxon>Pseudomonadota</taxon>
        <taxon>Gammaproteobacteria</taxon>
        <taxon>Oceanospirillales</taxon>
        <taxon>Halomonadaceae</taxon>
        <taxon>Halomonas</taxon>
    </lineage>
</organism>
<dbReference type="GO" id="GO:0030170">
    <property type="term" value="F:pyridoxal phosphate binding"/>
    <property type="evidence" value="ECO:0007669"/>
    <property type="project" value="InterPro"/>
</dbReference>
<evidence type="ECO:0000259" key="1">
    <source>
        <dbReference type="PROSITE" id="PS51340"/>
    </source>
</evidence>
<dbReference type="RefSeq" id="WP_102589522.1">
    <property type="nucleotide sequence ID" value="NZ_BNAE01000001.1"/>
</dbReference>
<dbReference type="AlphaFoldDB" id="A0A2N7UDJ5"/>
<evidence type="ECO:0000313" key="3">
    <source>
        <dbReference type="Proteomes" id="UP000235547"/>
    </source>
</evidence>
<dbReference type="Pfam" id="PF03473">
    <property type="entry name" value="MOSC"/>
    <property type="match status" value="1"/>
</dbReference>
<dbReference type="SUPFAM" id="SSF50800">
    <property type="entry name" value="PK beta-barrel domain-like"/>
    <property type="match status" value="1"/>
</dbReference>
<dbReference type="GO" id="GO:0003824">
    <property type="term" value="F:catalytic activity"/>
    <property type="evidence" value="ECO:0007669"/>
    <property type="project" value="InterPro"/>
</dbReference>
<dbReference type="PANTHER" id="PTHR14237:SF19">
    <property type="entry name" value="MITOCHONDRIAL AMIDOXIME REDUCING COMPONENT 1"/>
    <property type="match status" value="1"/>
</dbReference>
<dbReference type="PANTHER" id="PTHR14237">
    <property type="entry name" value="MOLYBDOPTERIN COFACTOR SULFURASE MOSC"/>
    <property type="match status" value="1"/>
</dbReference>
<dbReference type="Pfam" id="PF03476">
    <property type="entry name" value="MOSC_N"/>
    <property type="match status" value="1"/>
</dbReference>
<dbReference type="PROSITE" id="PS51340">
    <property type="entry name" value="MOSC"/>
    <property type="match status" value="1"/>
</dbReference>
<dbReference type="EMBL" id="PNRG01000033">
    <property type="protein sequence ID" value="PMR78461.1"/>
    <property type="molecule type" value="Genomic_DNA"/>
</dbReference>
<dbReference type="OrthoDB" id="581532at2"/>
<accession>A0A2N7UDJ5</accession>
<dbReference type="InterPro" id="IPR011037">
    <property type="entry name" value="Pyrv_Knase-like_insert_dom_sf"/>
</dbReference>
<name>A0A2N7UDJ5_9GAMM</name>